<dbReference type="PANTHER" id="PTHR33221">
    <property type="entry name" value="WINGED HELIX-TURN-HELIX TRANSCRIPTIONAL REGULATOR, RRF2 FAMILY"/>
    <property type="match status" value="1"/>
</dbReference>
<dbReference type="NCBIfam" id="TIGR00738">
    <property type="entry name" value="rrf2_super"/>
    <property type="match status" value="1"/>
</dbReference>
<dbReference type="PANTHER" id="PTHR33221:SF2">
    <property type="entry name" value="TRANSCRIPTIONAL REGULATOR"/>
    <property type="match status" value="1"/>
</dbReference>
<dbReference type="RefSeq" id="WP_216438193.1">
    <property type="nucleotide sequence ID" value="NZ_JAHLQF010000001.1"/>
</dbReference>
<dbReference type="EMBL" id="JAHLQF010000001">
    <property type="protein sequence ID" value="MBU5483820.1"/>
    <property type="molecule type" value="Genomic_DNA"/>
</dbReference>
<reference evidence="1 2" key="1">
    <citation type="submission" date="2021-06" db="EMBL/GenBank/DDBJ databases">
        <authorList>
            <person name="Sun Q."/>
            <person name="Li D."/>
        </authorList>
    </citation>
    <scope>NUCLEOTIDE SEQUENCE [LARGE SCALE GENOMIC DNA]</scope>
    <source>
        <strain evidence="1 2">MSJ-11</strain>
    </source>
</reference>
<dbReference type="Proteomes" id="UP000726170">
    <property type="component" value="Unassembled WGS sequence"/>
</dbReference>
<dbReference type="InterPro" id="IPR000944">
    <property type="entry name" value="Tscrpt_reg_Rrf2"/>
</dbReference>
<dbReference type="Pfam" id="PF02082">
    <property type="entry name" value="Rrf2"/>
    <property type="match status" value="1"/>
</dbReference>
<organism evidence="1 2">
    <name type="scientific">Clostridium mobile</name>
    <dbReference type="NCBI Taxonomy" id="2841512"/>
    <lineage>
        <taxon>Bacteria</taxon>
        <taxon>Bacillati</taxon>
        <taxon>Bacillota</taxon>
        <taxon>Clostridia</taxon>
        <taxon>Eubacteriales</taxon>
        <taxon>Clostridiaceae</taxon>
        <taxon>Clostridium</taxon>
    </lineage>
</organism>
<name>A0ABS6EH68_9CLOT</name>
<protein>
    <submittedName>
        <fullName evidence="1">Rrf2 family transcriptional regulator</fullName>
    </submittedName>
</protein>
<gene>
    <name evidence="1" type="ORF">KQI86_05710</name>
</gene>
<accession>A0ABS6EH68</accession>
<proteinExistence type="predicted"/>
<evidence type="ECO:0000313" key="2">
    <source>
        <dbReference type="Proteomes" id="UP000726170"/>
    </source>
</evidence>
<evidence type="ECO:0000313" key="1">
    <source>
        <dbReference type="EMBL" id="MBU5483820.1"/>
    </source>
</evidence>
<sequence length="135" mass="15362">MNITQEADYAIRAIFILSKEGEGIKLDAKTIAERGNIPLRFLLKLLRKLIKAEIIKSYRGVNGGYALNKKRVDINLKQVIEAVDGPIAINRCLNNNDFCNAHNTDNCRIHYYLDKVQGTLIEELEKVSFETLINK</sequence>
<dbReference type="PROSITE" id="PS51197">
    <property type="entry name" value="HTH_RRF2_2"/>
    <property type="match status" value="1"/>
</dbReference>
<keyword evidence="2" id="KW-1185">Reference proteome</keyword>
<comment type="caution">
    <text evidence="1">The sequence shown here is derived from an EMBL/GenBank/DDBJ whole genome shotgun (WGS) entry which is preliminary data.</text>
</comment>